<evidence type="ECO:0000313" key="2">
    <source>
        <dbReference type="EMBL" id="MBB4078357.1"/>
    </source>
</evidence>
<keyword evidence="1" id="KW-0175">Coiled coil</keyword>
<sequence>MFRTLFKLGLLLVIGLVAYNYFYGTPEEREQSRAIVDKARDLGKDAWDLLRSEREKVSDGKYDEALSRLESLYTDLKGSAAKLNNTDLDREISRLDDRRRALVDALNDDNELSRSARRKLEELTADTEALMHEMEAKSQPAAPY</sequence>
<protein>
    <submittedName>
        <fullName evidence="2">Putative nucleic acid-binding Zn-ribbon protein</fullName>
    </submittedName>
</protein>
<accession>A0A840E5C4</accession>
<gene>
    <name evidence="2" type="ORF">GGR28_000970</name>
</gene>
<feature type="coiled-coil region" evidence="1">
    <location>
        <begin position="103"/>
        <end position="137"/>
    </location>
</feature>
<dbReference type="Proteomes" id="UP000576209">
    <property type="component" value="Unassembled WGS sequence"/>
</dbReference>
<reference evidence="2 3" key="1">
    <citation type="submission" date="2020-08" db="EMBL/GenBank/DDBJ databases">
        <title>Genomic Encyclopedia of Type Strains, Phase IV (KMG-IV): sequencing the most valuable type-strain genomes for metagenomic binning, comparative biology and taxonomic classification.</title>
        <authorList>
            <person name="Goeker M."/>
        </authorList>
    </citation>
    <scope>NUCLEOTIDE SEQUENCE [LARGE SCALE GENOMIC DNA]</scope>
    <source>
        <strain evidence="2 3">DSM 105137</strain>
    </source>
</reference>
<comment type="caution">
    <text evidence="2">The sequence shown here is derived from an EMBL/GenBank/DDBJ whole genome shotgun (WGS) entry which is preliminary data.</text>
</comment>
<organism evidence="2 3">
    <name type="scientific">Neolewinella aquimaris</name>
    <dbReference type="NCBI Taxonomy" id="1835722"/>
    <lineage>
        <taxon>Bacteria</taxon>
        <taxon>Pseudomonadati</taxon>
        <taxon>Bacteroidota</taxon>
        <taxon>Saprospiria</taxon>
        <taxon>Saprospirales</taxon>
        <taxon>Lewinellaceae</taxon>
        <taxon>Neolewinella</taxon>
    </lineage>
</organism>
<proteinExistence type="predicted"/>
<evidence type="ECO:0000256" key="1">
    <source>
        <dbReference type="SAM" id="Coils"/>
    </source>
</evidence>
<dbReference type="RefSeq" id="WP_183494610.1">
    <property type="nucleotide sequence ID" value="NZ_JACIFF010000002.1"/>
</dbReference>
<evidence type="ECO:0000313" key="3">
    <source>
        <dbReference type="Proteomes" id="UP000576209"/>
    </source>
</evidence>
<name>A0A840E5C4_9BACT</name>
<dbReference type="AlphaFoldDB" id="A0A840E5C4"/>
<dbReference type="EMBL" id="JACIFF010000002">
    <property type="protein sequence ID" value="MBB4078357.1"/>
    <property type="molecule type" value="Genomic_DNA"/>
</dbReference>
<keyword evidence="3" id="KW-1185">Reference proteome</keyword>